<dbReference type="SMART" id="SM00285">
    <property type="entry name" value="PBD"/>
    <property type="match status" value="1"/>
</dbReference>
<keyword evidence="13" id="KW-1185">Reference proteome</keyword>
<evidence type="ECO:0000259" key="9">
    <source>
        <dbReference type="PROSITE" id="PS50108"/>
    </source>
</evidence>
<feature type="compositionally biased region" description="Acidic residues" evidence="8">
    <location>
        <begin position="537"/>
        <end position="556"/>
    </location>
</feature>
<evidence type="ECO:0008006" key="14">
    <source>
        <dbReference type="Google" id="ProtNLM"/>
    </source>
</evidence>
<dbReference type="Gene3D" id="3.90.810.10">
    <property type="entry name" value="CRIB domain"/>
    <property type="match status" value="1"/>
</dbReference>
<evidence type="ECO:0000256" key="3">
    <source>
        <dbReference type="ARBA" id="ARBA00022490"/>
    </source>
</evidence>
<dbReference type="FunFam" id="3.90.810.10:FF:000003">
    <property type="entry name" value="Neural Wiskott-Aldrich syndrome protein-like"/>
    <property type="match status" value="1"/>
</dbReference>
<comment type="caution">
    <text evidence="12">The sequence shown here is derived from an EMBL/GenBank/DDBJ whole genome shotgun (WGS) entry which is preliminary data.</text>
</comment>
<dbReference type="InterPro" id="IPR036936">
    <property type="entry name" value="CRIB_dom_sf"/>
</dbReference>
<dbReference type="PROSITE" id="PS50108">
    <property type="entry name" value="CRIB"/>
    <property type="match status" value="1"/>
</dbReference>
<dbReference type="SUPFAM" id="SSF50729">
    <property type="entry name" value="PH domain-like"/>
    <property type="match status" value="1"/>
</dbReference>
<dbReference type="SMART" id="SM00246">
    <property type="entry name" value="WH2"/>
    <property type="match status" value="2"/>
</dbReference>
<dbReference type="Pfam" id="PF02205">
    <property type="entry name" value="WH2"/>
    <property type="match status" value="2"/>
</dbReference>
<dbReference type="CDD" id="cd00132">
    <property type="entry name" value="CRIB"/>
    <property type="match status" value="1"/>
</dbReference>
<dbReference type="PANTHER" id="PTHR45691:SF1">
    <property type="entry name" value="FH2 DOMAIN-CONTAINING PROTEIN 1-RELATED"/>
    <property type="match status" value="1"/>
</dbReference>
<dbReference type="InterPro" id="IPR051412">
    <property type="entry name" value="Formin_Homology_Diaphanous_sf"/>
</dbReference>
<dbReference type="EMBL" id="JARAKH010000017">
    <property type="protein sequence ID" value="KAK8395523.1"/>
    <property type="molecule type" value="Genomic_DNA"/>
</dbReference>
<dbReference type="InterPro" id="IPR011993">
    <property type="entry name" value="PH-like_dom_sf"/>
</dbReference>
<evidence type="ECO:0000259" key="10">
    <source>
        <dbReference type="PROSITE" id="PS50229"/>
    </source>
</evidence>
<dbReference type="GO" id="GO:0003779">
    <property type="term" value="F:actin binding"/>
    <property type="evidence" value="ECO:0007669"/>
    <property type="project" value="InterPro"/>
</dbReference>
<feature type="region of interest" description="Disordered" evidence="8">
    <location>
        <begin position="533"/>
        <end position="556"/>
    </location>
</feature>
<feature type="domain" description="WH2" evidence="11">
    <location>
        <begin position="484"/>
        <end position="501"/>
    </location>
</feature>
<keyword evidence="4" id="KW-0597">Phosphoprotein</keyword>
<dbReference type="Pfam" id="PF00786">
    <property type="entry name" value="PBD"/>
    <property type="match status" value="1"/>
</dbReference>
<dbReference type="CDD" id="cd01205">
    <property type="entry name" value="EVH1_WASP-like"/>
    <property type="match status" value="1"/>
</dbReference>
<dbReference type="GO" id="GO:0005634">
    <property type="term" value="C:nucleus"/>
    <property type="evidence" value="ECO:0007669"/>
    <property type="project" value="UniProtKB-SubCell"/>
</dbReference>
<dbReference type="SMART" id="SM00461">
    <property type="entry name" value="WH1"/>
    <property type="match status" value="1"/>
</dbReference>
<dbReference type="Gene3D" id="2.30.29.30">
    <property type="entry name" value="Pleckstrin-homology domain (PH domain)/Phosphotyrosine-binding domain (PTB)"/>
    <property type="match status" value="1"/>
</dbReference>
<dbReference type="PROSITE" id="PS51082">
    <property type="entry name" value="WH2"/>
    <property type="match status" value="2"/>
</dbReference>
<feature type="region of interest" description="Disordered" evidence="8">
    <location>
        <begin position="497"/>
        <end position="516"/>
    </location>
</feature>
<keyword evidence="3" id="KW-0963">Cytoplasm</keyword>
<dbReference type="FunFam" id="2.30.29.30:FF:000130">
    <property type="entry name" value="neural Wiskott-Aldrich syndrome protein"/>
    <property type="match status" value="1"/>
</dbReference>
<dbReference type="Proteomes" id="UP001487740">
    <property type="component" value="Unassembled WGS sequence"/>
</dbReference>
<protein>
    <recommendedName>
        <fullName evidence="14">Wiskott-Aldrich syndrome protein</fullName>
    </recommendedName>
</protein>
<feature type="compositionally biased region" description="Basic residues" evidence="8">
    <location>
        <begin position="398"/>
        <end position="407"/>
    </location>
</feature>
<gene>
    <name evidence="12" type="ORF">O3P69_005556</name>
</gene>
<dbReference type="PANTHER" id="PTHR45691">
    <property type="entry name" value="PROTEIN DIAPHANOUS"/>
    <property type="match status" value="1"/>
</dbReference>
<dbReference type="GO" id="GO:0005884">
    <property type="term" value="C:actin filament"/>
    <property type="evidence" value="ECO:0007669"/>
    <property type="project" value="TreeGrafter"/>
</dbReference>
<feature type="domain" description="WH1" evidence="10">
    <location>
        <begin position="28"/>
        <end position="138"/>
    </location>
</feature>
<dbReference type="PROSITE" id="PS50229">
    <property type="entry name" value="WH1"/>
    <property type="match status" value="1"/>
</dbReference>
<evidence type="ECO:0000256" key="5">
    <source>
        <dbReference type="ARBA" id="ARBA00022737"/>
    </source>
</evidence>
<evidence type="ECO:0000256" key="4">
    <source>
        <dbReference type="ARBA" id="ARBA00022553"/>
    </source>
</evidence>
<feature type="compositionally biased region" description="Polar residues" evidence="8">
    <location>
        <begin position="456"/>
        <end position="473"/>
    </location>
</feature>
<dbReference type="GO" id="GO:0030041">
    <property type="term" value="P:actin filament polymerization"/>
    <property type="evidence" value="ECO:0007669"/>
    <property type="project" value="TreeGrafter"/>
</dbReference>
<evidence type="ECO:0000256" key="7">
    <source>
        <dbReference type="ARBA" id="ARBA00023242"/>
    </source>
</evidence>
<evidence type="ECO:0000256" key="8">
    <source>
        <dbReference type="SAM" id="MobiDB-lite"/>
    </source>
</evidence>
<evidence type="ECO:0000256" key="2">
    <source>
        <dbReference type="ARBA" id="ARBA00004245"/>
    </source>
</evidence>
<evidence type="ECO:0000313" key="12">
    <source>
        <dbReference type="EMBL" id="KAK8395523.1"/>
    </source>
</evidence>
<dbReference type="InterPro" id="IPR000697">
    <property type="entry name" value="WH1/EVH1_dom"/>
</dbReference>
<dbReference type="Gene3D" id="6.10.280.150">
    <property type="match status" value="1"/>
</dbReference>
<feature type="domain" description="CRIB" evidence="9">
    <location>
        <begin position="223"/>
        <end position="236"/>
    </location>
</feature>
<dbReference type="InterPro" id="IPR003124">
    <property type="entry name" value="WH2_dom"/>
</dbReference>
<keyword evidence="7" id="KW-0539">Nucleus</keyword>
<sequence>MSVNRKPTPPSVPSNLISREENELVFRLLDHRCQSLCTAVVQVFGTDGPHHNSWRRRHCGVATFTKDNVRRSYFIQVYDLTLGKRVFEQELYNQFIYTASMPFFHQFEAEDQMIGLNFADESEANAFNTAVSDRLATKQRKKEERRRQSGQQQHQGPFSTQTQHQQNVSHLHHQHHHQPQMPQPPPPQPKPSSVPYLHVNNDSRKKSTKKGSRNKNKLSKDEIGMPTDFKHITHVGFNPDTGFSQFNVDEKLEAFFNMVGVSEKQLSDSRTREFIYDFIERNGGVEKAIQETQRLSSLSPTIITTSSSAPPPPPPAKHTGRSASSPPRTGTHGHPPPPTPPQSAPPPPPPHPRGPMPPPPGQVMAGPKTTPLPPLPPSSSNHQVPPPPPPTSTIPTLQHHHHHHHPTKAAAPPPPPPPIPSNGMAPPPPPPMPPMGAAPAGGVTPDARSALLDQIRTGSTLKACSPHGSSQKVEPQERPPPTDSRSQLMDQIRSGIKLNPVEEPSESSSVKSGEPKLEGLALDLHRALAIRAVAMQSDDDTDTDSDSDEEWDDDDT</sequence>
<dbReference type="InterPro" id="IPR033927">
    <property type="entry name" value="WASPfam_EVH1"/>
</dbReference>
<proteinExistence type="predicted"/>
<dbReference type="Pfam" id="PF00568">
    <property type="entry name" value="WH1"/>
    <property type="match status" value="1"/>
</dbReference>
<dbReference type="SUPFAM" id="SSF47912">
    <property type="entry name" value="Wiscott-Aldrich syndrome protein, WASP, C-terminal domain"/>
    <property type="match status" value="1"/>
</dbReference>
<reference evidence="12 13" key="1">
    <citation type="submission" date="2023-03" db="EMBL/GenBank/DDBJ databases">
        <title>High-quality genome of Scylla paramamosain provides insights in environmental adaptation.</title>
        <authorList>
            <person name="Zhang L."/>
        </authorList>
    </citation>
    <scope>NUCLEOTIDE SEQUENCE [LARGE SCALE GENOMIC DNA]</scope>
    <source>
        <strain evidence="12">LZ_2023a</strain>
        <tissue evidence="12">Muscle</tissue>
    </source>
</reference>
<feature type="region of interest" description="Disordered" evidence="8">
    <location>
        <begin position="302"/>
        <end position="488"/>
    </location>
</feature>
<dbReference type="InterPro" id="IPR011026">
    <property type="entry name" value="WAS_C"/>
</dbReference>
<keyword evidence="6" id="KW-0206">Cytoskeleton</keyword>
<evidence type="ECO:0000259" key="11">
    <source>
        <dbReference type="PROSITE" id="PS51082"/>
    </source>
</evidence>
<feature type="compositionally biased region" description="Basic residues" evidence="8">
    <location>
        <begin position="206"/>
        <end position="217"/>
    </location>
</feature>
<feature type="compositionally biased region" description="Pro residues" evidence="8">
    <location>
        <begin position="411"/>
        <end position="436"/>
    </location>
</feature>
<feature type="domain" description="WH2" evidence="11">
    <location>
        <begin position="447"/>
        <end position="464"/>
    </location>
</feature>
<comment type="subcellular location">
    <subcellularLocation>
        <location evidence="2">Cytoplasm</location>
        <location evidence="2">Cytoskeleton</location>
    </subcellularLocation>
    <subcellularLocation>
        <location evidence="1">Nucleus</location>
    </subcellularLocation>
</comment>
<accession>A0AAW0U8D4</accession>
<dbReference type="CDD" id="cd22057">
    <property type="entry name" value="WH2_WAVE"/>
    <property type="match status" value="1"/>
</dbReference>
<keyword evidence="5" id="KW-0677">Repeat</keyword>
<feature type="compositionally biased region" description="Pro residues" evidence="8">
    <location>
        <begin position="181"/>
        <end position="192"/>
    </location>
</feature>
<evidence type="ECO:0000256" key="1">
    <source>
        <dbReference type="ARBA" id="ARBA00004123"/>
    </source>
</evidence>
<evidence type="ECO:0000256" key="6">
    <source>
        <dbReference type="ARBA" id="ARBA00023212"/>
    </source>
</evidence>
<dbReference type="AlphaFoldDB" id="A0AAW0U8D4"/>
<organism evidence="12 13">
    <name type="scientific">Scylla paramamosain</name>
    <name type="common">Mud crab</name>
    <dbReference type="NCBI Taxonomy" id="85552"/>
    <lineage>
        <taxon>Eukaryota</taxon>
        <taxon>Metazoa</taxon>
        <taxon>Ecdysozoa</taxon>
        <taxon>Arthropoda</taxon>
        <taxon>Crustacea</taxon>
        <taxon>Multicrustacea</taxon>
        <taxon>Malacostraca</taxon>
        <taxon>Eumalacostraca</taxon>
        <taxon>Eucarida</taxon>
        <taxon>Decapoda</taxon>
        <taxon>Pleocyemata</taxon>
        <taxon>Brachyura</taxon>
        <taxon>Eubrachyura</taxon>
        <taxon>Portunoidea</taxon>
        <taxon>Portunidae</taxon>
        <taxon>Portuninae</taxon>
        <taxon>Scylla</taxon>
    </lineage>
</organism>
<evidence type="ECO:0000313" key="13">
    <source>
        <dbReference type="Proteomes" id="UP001487740"/>
    </source>
</evidence>
<name>A0AAW0U8D4_SCYPA</name>
<feature type="region of interest" description="Disordered" evidence="8">
    <location>
        <begin position="130"/>
        <end position="225"/>
    </location>
</feature>
<dbReference type="InterPro" id="IPR000095">
    <property type="entry name" value="CRIB_dom"/>
</dbReference>
<feature type="compositionally biased region" description="Pro residues" evidence="8">
    <location>
        <begin position="334"/>
        <end position="361"/>
    </location>
</feature>